<reference evidence="3" key="1">
    <citation type="submission" date="2017-05" db="EMBL/GenBank/DDBJ databases">
        <authorList>
            <person name="Sung H."/>
        </authorList>
    </citation>
    <scope>NUCLEOTIDE SEQUENCE [LARGE SCALE GENOMIC DNA]</scope>
    <source>
        <strain evidence="3">AR23208</strain>
    </source>
</reference>
<feature type="transmembrane region" description="Helical" evidence="1">
    <location>
        <begin position="7"/>
        <end position="22"/>
    </location>
</feature>
<keyword evidence="1" id="KW-0812">Transmembrane</keyword>
<gene>
    <name evidence="2" type="ORF">CBW65_03340</name>
</gene>
<keyword evidence="1" id="KW-1133">Transmembrane helix</keyword>
<dbReference type="Proteomes" id="UP000195437">
    <property type="component" value="Chromosome"/>
</dbReference>
<evidence type="ECO:0000256" key="1">
    <source>
        <dbReference type="SAM" id="Phobius"/>
    </source>
</evidence>
<feature type="transmembrane region" description="Helical" evidence="1">
    <location>
        <begin position="128"/>
        <end position="151"/>
    </location>
</feature>
<sequence>MAKKLHWFYLASFALVLIWSVIKPRDWLTWALEASPILIIWGVAIWLYRRFRLTDLTYTWLWISSIIVIIGGHYSYEHMPLFSWLRDTFDLQRNHYDRFGHFIKGITAALLAREVILRKTPVDSRFWLNFFVLSFCLGLAALYEIVEFLSVMVLHGESTEFLGMQGDIWDAQWDMLMTFLGAILALPVFRKWQDRQMGTLPY</sequence>
<proteinExistence type="predicted"/>
<dbReference type="InterPro" id="IPR014509">
    <property type="entry name" value="YjdF-like"/>
</dbReference>
<feature type="transmembrane region" description="Helical" evidence="1">
    <location>
        <begin position="99"/>
        <end position="116"/>
    </location>
</feature>
<dbReference type="OrthoDB" id="9786473at2"/>
<feature type="transmembrane region" description="Helical" evidence="1">
    <location>
        <begin position="60"/>
        <end position="76"/>
    </location>
</feature>
<dbReference type="KEGG" id="tum:CBW65_03340"/>
<dbReference type="InterPro" id="IPR058534">
    <property type="entry name" value="YjdF"/>
</dbReference>
<dbReference type="PIRSF" id="PIRSF020606">
    <property type="entry name" value="UCP020606"/>
    <property type="match status" value="1"/>
</dbReference>
<dbReference type="Pfam" id="PF09997">
    <property type="entry name" value="DUF2238"/>
    <property type="match status" value="1"/>
</dbReference>
<evidence type="ECO:0000313" key="2">
    <source>
        <dbReference type="EMBL" id="ARU60197.1"/>
    </source>
</evidence>
<accession>A0A1Y0IIC1</accession>
<protein>
    <recommendedName>
        <fullName evidence="4">DUF2238 domain-containing protein</fullName>
    </recommendedName>
</protein>
<keyword evidence="1" id="KW-0472">Membrane</keyword>
<organism evidence="2 3">
    <name type="scientific">Tumebacillus avium</name>
    <dbReference type="NCBI Taxonomy" id="1903704"/>
    <lineage>
        <taxon>Bacteria</taxon>
        <taxon>Bacillati</taxon>
        <taxon>Bacillota</taxon>
        <taxon>Bacilli</taxon>
        <taxon>Bacillales</taxon>
        <taxon>Alicyclobacillaceae</taxon>
        <taxon>Tumebacillus</taxon>
    </lineage>
</organism>
<dbReference type="AlphaFoldDB" id="A0A1Y0IIC1"/>
<evidence type="ECO:0000313" key="3">
    <source>
        <dbReference type="Proteomes" id="UP000195437"/>
    </source>
</evidence>
<name>A0A1Y0IIC1_9BACL</name>
<evidence type="ECO:0008006" key="4">
    <source>
        <dbReference type="Google" id="ProtNLM"/>
    </source>
</evidence>
<dbReference type="RefSeq" id="WP_087455584.1">
    <property type="nucleotide sequence ID" value="NZ_CP021434.1"/>
</dbReference>
<feature type="transmembrane region" description="Helical" evidence="1">
    <location>
        <begin position="28"/>
        <end position="48"/>
    </location>
</feature>
<feature type="transmembrane region" description="Helical" evidence="1">
    <location>
        <begin position="171"/>
        <end position="189"/>
    </location>
</feature>
<keyword evidence="3" id="KW-1185">Reference proteome</keyword>
<dbReference type="EMBL" id="CP021434">
    <property type="protein sequence ID" value="ARU60197.1"/>
    <property type="molecule type" value="Genomic_DNA"/>
</dbReference>